<organism evidence="8 9">
    <name type="scientific">Sulfuricaulis limicola</name>
    <dbReference type="NCBI Taxonomy" id="1620215"/>
    <lineage>
        <taxon>Bacteria</taxon>
        <taxon>Pseudomonadati</taxon>
        <taxon>Pseudomonadota</taxon>
        <taxon>Gammaproteobacteria</taxon>
        <taxon>Acidiferrobacterales</taxon>
        <taxon>Acidiferrobacteraceae</taxon>
        <taxon>Sulfuricaulis</taxon>
    </lineage>
</organism>
<dbReference type="NCBIfam" id="TIGR01189">
    <property type="entry name" value="ccmA"/>
    <property type="match status" value="1"/>
</dbReference>
<keyword evidence="6" id="KW-0472">Membrane</keyword>
<proteinExistence type="predicted"/>
<dbReference type="FunCoup" id="A0A1B4XEJ0">
    <property type="interactions" value="150"/>
</dbReference>
<dbReference type="GO" id="GO:0005524">
    <property type="term" value="F:ATP binding"/>
    <property type="evidence" value="ECO:0007669"/>
    <property type="project" value="UniProtKB-KW"/>
</dbReference>
<dbReference type="GO" id="GO:0016887">
    <property type="term" value="F:ATP hydrolysis activity"/>
    <property type="evidence" value="ECO:0007669"/>
    <property type="project" value="InterPro"/>
</dbReference>
<dbReference type="KEGG" id="slim:SCL_0900"/>
<dbReference type="InterPro" id="IPR017871">
    <property type="entry name" value="ABC_transporter-like_CS"/>
</dbReference>
<dbReference type="InterPro" id="IPR027417">
    <property type="entry name" value="P-loop_NTPase"/>
</dbReference>
<keyword evidence="1" id="KW-0813">Transport</keyword>
<evidence type="ECO:0000259" key="7">
    <source>
        <dbReference type="PROSITE" id="PS50893"/>
    </source>
</evidence>
<dbReference type="InParanoid" id="A0A1B4XEJ0"/>
<dbReference type="SMART" id="SM00382">
    <property type="entry name" value="AAA"/>
    <property type="match status" value="1"/>
</dbReference>
<dbReference type="AlphaFoldDB" id="A0A1B4XEJ0"/>
<evidence type="ECO:0000256" key="4">
    <source>
        <dbReference type="ARBA" id="ARBA00022840"/>
    </source>
</evidence>
<dbReference type="EMBL" id="AP014879">
    <property type="protein sequence ID" value="BAV33220.1"/>
    <property type="molecule type" value="Genomic_DNA"/>
</dbReference>
<dbReference type="PROSITE" id="PS50893">
    <property type="entry name" value="ABC_TRANSPORTER_2"/>
    <property type="match status" value="1"/>
</dbReference>
<accession>A0A1B4XEJ0</accession>
<dbReference type="InterPro" id="IPR005895">
    <property type="entry name" value="ABC_transptr_haem_export_CcmA"/>
</dbReference>
<evidence type="ECO:0000256" key="3">
    <source>
        <dbReference type="ARBA" id="ARBA00022748"/>
    </source>
</evidence>
<reference evidence="8 9" key="1">
    <citation type="submission" date="2015-05" db="EMBL/GenBank/DDBJ databases">
        <title>Complete genome sequence of a sulfur-oxidizing gammaproteobacterium strain HA5.</title>
        <authorList>
            <person name="Miura A."/>
            <person name="Kojima H."/>
            <person name="Fukui M."/>
        </authorList>
    </citation>
    <scope>NUCLEOTIDE SEQUENCE [LARGE SCALE GENOMIC DNA]</scope>
    <source>
        <strain evidence="8 9">HA5</strain>
    </source>
</reference>
<sequence length="203" mass="22212">MLEAVDLECVRGDRPLFSRLSFSLKPGELMHVTGVNGSGKTTLLRTLCGLTRAHAGEIRWLGNAIHKLGDDYRAQLAYIGHANGIQGDLTPVENLHVATSLSGDADHARIGTTLERLGLAAYHHFPSKILSQGQKRRLALARLLVEHKPLWILDEPLSGLDVDSVALMTNILIEHLSQGGMIVITSHQEIDVDTKSILHIRVT</sequence>
<dbReference type="RefSeq" id="WP_096360101.1">
    <property type="nucleotide sequence ID" value="NZ_AP014879.1"/>
</dbReference>
<dbReference type="SUPFAM" id="SSF52540">
    <property type="entry name" value="P-loop containing nucleoside triphosphate hydrolases"/>
    <property type="match status" value="1"/>
</dbReference>
<feature type="domain" description="ABC transporter" evidence="7">
    <location>
        <begin position="2"/>
        <end position="202"/>
    </location>
</feature>
<keyword evidence="3" id="KW-0201">Cytochrome c-type biogenesis</keyword>
<evidence type="ECO:0000256" key="6">
    <source>
        <dbReference type="ARBA" id="ARBA00023136"/>
    </source>
</evidence>
<dbReference type="Gene3D" id="3.40.50.300">
    <property type="entry name" value="P-loop containing nucleotide triphosphate hydrolases"/>
    <property type="match status" value="1"/>
</dbReference>
<keyword evidence="9" id="KW-1185">Reference proteome</keyword>
<name>A0A1B4XEJ0_9GAMM</name>
<dbReference type="GO" id="GO:0022857">
    <property type="term" value="F:transmembrane transporter activity"/>
    <property type="evidence" value="ECO:0007669"/>
    <property type="project" value="InterPro"/>
</dbReference>
<dbReference type="GO" id="GO:0017004">
    <property type="term" value="P:cytochrome complex assembly"/>
    <property type="evidence" value="ECO:0007669"/>
    <property type="project" value="UniProtKB-KW"/>
</dbReference>
<evidence type="ECO:0000256" key="1">
    <source>
        <dbReference type="ARBA" id="ARBA00022448"/>
    </source>
</evidence>
<dbReference type="PANTHER" id="PTHR43499">
    <property type="entry name" value="ABC TRANSPORTER I FAMILY MEMBER 1"/>
    <property type="match status" value="1"/>
</dbReference>
<keyword evidence="5" id="KW-1278">Translocase</keyword>
<evidence type="ECO:0000256" key="2">
    <source>
        <dbReference type="ARBA" id="ARBA00022741"/>
    </source>
</evidence>
<evidence type="ECO:0000256" key="5">
    <source>
        <dbReference type="ARBA" id="ARBA00022967"/>
    </source>
</evidence>
<dbReference type="Proteomes" id="UP000243180">
    <property type="component" value="Chromosome"/>
</dbReference>
<dbReference type="NCBIfam" id="NF010061">
    <property type="entry name" value="PRK13538.1"/>
    <property type="match status" value="1"/>
</dbReference>
<dbReference type="InterPro" id="IPR003593">
    <property type="entry name" value="AAA+_ATPase"/>
</dbReference>
<keyword evidence="2" id="KW-0547">Nucleotide-binding</keyword>
<dbReference type="PANTHER" id="PTHR43499:SF1">
    <property type="entry name" value="ABC TRANSPORTER I FAMILY MEMBER 1"/>
    <property type="match status" value="1"/>
</dbReference>
<dbReference type="OrthoDB" id="9800654at2"/>
<keyword evidence="4" id="KW-0067">ATP-binding</keyword>
<evidence type="ECO:0000313" key="9">
    <source>
        <dbReference type="Proteomes" id="UP000243180"/>
    </source>
</evidence>
<dbReference type="InterPro" id="IPR003439">
    <property type="entry name" value="ABC_transporter-like_ATP-bd"/>
</dbReference>
<evidence type="ECO:0000313" key="8">
    <source>
        <dbReference type="EMBL" id="BAV33220.1"/>
    </source>
</evidence>
<dbReference type="Pfam" id="PF00005">
    <property type="entry name" value="ABC_tran"/>
    <property type="match status" value="1"/>
</dbReference>
<dbReference type="PROSITE" id="PS00211">
    <property type="entry name" value="ABC_TRANSPORTER_1"/>
    <property type="match status" value="1"/>
</dbReference>
<protein>
    <submittedName>
        <fullName evidence="8">Cytochrome C biogenesis protein CcmA</fullName>
    </submittedName>
</protein>
<gene>
    <name evidence="8" type="ORF">SCL_0900</name>
</gene>